<dbReference type="Pfam" id="PF13507">
    <property type="entry name" value="GATase_5"/>
    <property type="match status" value="1"/>
</dbReference>
<dbReference type="InterPro" id="IPR029062">
    <property type="entry name" value="Class_I_gatase-like"/>
</dbReference>
<feature type="active site" description="Nucleophile" evidence="12">
    <location>
        <position position="1241"/>
    </location>
</feature>
<dbReference type="InterPro" id="IPR036676">
    <property type="entry name" value="PurM-like_C_sf"/>
</dbReference>
<evidence type="ECO:0000256" key="4">
    <source>
        <dbReference type="ARBA" id="ARBA00022598"/>
    </source>
</evidence>
<dbReference type="SUPFAM" id="SSF55326">
    <property type="entry name" value="PurM N-terminal domain-like"/>
    <property type="match status" value="2"/>
</dbReference>
<dbReference type="InterPro" id="IPR036921">
    <property type="entry name" value="PurM-like_N_sf"/>
</dbReference>
<dbReference type="CDD" id="cd02203">
    <property type="entry name" value="PurL_repeat1"/>
    <property type="match status" value="1"/>
</dbReference>
<dbReference type="SMART" id="SM01211">
    <property type="entry name" value="GATase_5"/>
    <property type="match status" value="1"/>
</dbReference>
<dbReference type="Gene3D" id="3.30.1330.10">
    <property type="entry name" value="PurM-like, N-terminal domain"/>
    <property type="match status" value="2"/>
</dbReference>
<evidence type="ECO:0000256" key="3">
    <source>
        <dbReference type="ARBA" id="ARBA00022490"/>
    </source>
</evidence>
<feature type="binding site" evidence="12">
    <location>
        <position position="779"/>
    </location>
    <ligand>
        <name>Mg(2+)</name>
        <dbReference type="ChEBI" id="CHEBI:18420"/>
    </ligand>
</feature>
<evidence type="ECO:0000256" key="1">
    <source>
        <dbReference type="ARBA" id="ARBA00004920"/>
    </source>
</evidence>
<comment type="subcellular location">
    <subcellularLocation>
        <location evidence="12">Cytoplasm</location>
    </subcellularLocation>
</comment>
<dbReference type="InterPro" id="IPR010918">
    <property type="entry name" value="PurM-like_C_dom"/>
</dbReference>
<evidence type="ECO:0000313" key="18">
    <source>
        <dbReference type="Proteomes" id="UP000252174"/>
    </source>
</evidence>
<comment type="function">
    <text evidence="12">Phosphoribosylformylglycinamidine synthase involved in the purines biosynthetic pathway. Catalyzes the ATP-dependent conversion of formylglycinamide ribonucleotide (FGAR) and glutamine to yield formylglycinamidine ribonucleotide (FGAM) and glutamate.</text>
</comment>
<evidence type="ECO:0000259" key="13">
    <source>
        <dbReference type="Pfam" id="PF02769"/>
    </source>
</evidence>
<dbReference type="GO" id="GO:0004642">
    <property type="term" value="F:phosphoribosylformylglycinamidine synthase activity"/>
    <property type="evidence" value="ECO:0007669"/>
    <property type="project" value="UniProtKB-UniRule"/>
</dbReference>
<dbReference type="Pfam" id="PF18072">
    <property type="entry name" value="FGAR-AT_linker"/>
    <property type="match status" value="1"/>
</dbReference>
<evidence type="ECO:0000256" key="5">
    <source>
        <dbReference type="ARBA" id="ARBA00022723"/>
    </source>
</evidence>
<dbReference type="Pfam" id="PF18076">
    <property type="entry name" value="FGAR-AT_N"/>
    <property type="match status" value="1"/>
</dbReference>
<name>A0A369AN74_9BURK</name>
<reference evidence="17 18" key="1">
    <citation type="submission" date="2018-07" db="EMBL/GenBank/DDBJ databases">
        <title>Genomic Encyclopedia of Type Strains, Phase IV (KMG-IV): sequencing the most valuable type-strain genomes for metagenomic binning, comparative biology and taxonomic classification.</title>
        <authorList>
            <person name="Goeker M."/>
        </authorList>
    </citation>
    <scope>NUCLEOTIDE SEQUENCE [LARGE SCALE GENOMIC DNA]</scope>
    <source>
        <strain evidence="17 18">DSM 100911</strain>
    </source>
</reference>
<dbReference type="InterPro" id="IPR041609">
    <property type="entry name" value="PurL_linker"/>
</dbReference>
<comment type="subunit">
    <text evidence="12">Monomer.</text>
</comment>
<dbReference type="FunFam" id="3.40.50.880:FF:000008">
    <property type="entry name" value="Phosphoribosylformylglycinamidine synthase"/>
    <property type="match status" value="1"/>
</dbReference>
<dbReference type="Pfam" id="PF22689">
    <property type="entry name" value="FGAR-AT_PurM_N-like"/>
    <property type="match status" value="1"/>
</dbReference>
<gene>
    <name evidence="12" type="primary">purL</name>
    <name evidence="17" type="ORF">DFR45_10496</name>
</gene>
<dbReference type="HAMAP" id="MF_00419">
    <property type="entry name" value="PurL_1"/>
    <property type="match status" value="1"/>
</dbReference>
<keyword evidence="6 12" id="KW-0547">Nucleotide-binding</keyword>
<evidence type="ECO:0000256" key="11">
    <source>
        <dbReference type="ARBA" id="ARBA00052585"/>
    </source>
</evidence>
<dbReference type="GO" id="GO:0046872">
    <property type="term" value="F:metal ion binding"/>
    <property type="evidence" value="ECO:0007669"/>
    <property type="project" value="UniProtKB-KW"/>
</dbReference>
<keyword evidence="18" id="KW-1185">Reference proteome</keyword>
<dbReference type="PROSITE" id="PS51273">
    <property type="entry name" value="GATASE_TYPE_1"/>
    <property type="match status" value="1"/>
</dbReference>
<keyword evidence="3 12" id="KW-0963">Cytoplasm</keyword>
<dbReference type="NCBIfam" id="NF003672">
    <property type="entry name" value="PRK05297.1"/>
    <property type="match status" value="1"/>
</dbReference>
<keyword evidence="8 12" id="KW-0067">ATP-binding</keyword>
<dbReference type="InterPro" id="IPR040707">
    <property type="entry name" value="FGAR-AT_N"/>
</dbReference>
<feature type="active site" evidence="12">
    <location>
        <position position="1362"/>
    </location>
</feature>
<feature type="binding site" evidence="12">
    <location>
        <position position="945"/>
    </location>
    <ligand>
        <name>ATP</name>
        <dbReference type="ChEBI" id="CHEBI:30616"/>
    </ligand>
</feature>
<comment type="catalytic activity">
    <reaction evidence="11 12">
        <text>N(2)-formyl-N(1)-(5-phospho-beta-D-ribosyl)glycinamide + L-glutamine + ATP + H2O = 2-formamido-N(1)-(5-O-phospho-beta-D-ribosyl)acetamidine + L-glutamate + ADP + phosphate + H(+)</text>
        <dbReference type="Rhea" id="RHEA:17129"/>
        <dbReference type="ChEBI" id="CHEBI:15377"/>
        <dbReference type="ChEBI" id="CHEBI:15378"/>
        <dbReference type="ChEBI" id="CHEBI:29985"/>
        <dbReference type="ChEBI" id="CHEBI:30616"/>
        <dbReference type="ChEBI" id="CHEBI:43474"/>
        <dbReference type="ChEBI" id="CHEBI:58359"/>
        <dbReference type="ChEBI" id="CHEBI:147286"/>
        <dbReference type="ChEBI" id="CHEBI:147287"/>
        <dbReference type="ChEBI" id="CHEBI:456216"/>
        <dbReference type="EC" id="6.3.5.3"/>
    </reaction>
</comment>
<feature type="binding site" evidence="12">
    <location>
        <position position="775"/>
    </location>
    <ligand>
        <name>Mg(2+)</name>
        <dbReference type="ChEBI" id="CHEBI:18420"/>
    </ligand>
</feature>
<comment type="similarity">
    <text evidence="2 12">In the N-terminal section; belongs to the FGAMS family.</text>
</comment>
<dbReference type="Gene3D" id="3.40.50.880">
    <property type="match status" value="1"/>
</dbReference>
<dbReference type="PANTHER" id="PTHR10099:SF1">
    <property type="entry name" value="PHOSPHORIBOSYLFORMYLGLYCINAMIDINE SYNTHASE"/>
    <property type="match status" value="1"/>
</dbReference>
<feature type="binding site" evidence="12">
    <location>
        <position position="943"/>
    </location>
    <ligand>
        <name>Mg(2+)</name>
        <dbReference type="ChEBI" id="CHEBI:18420"/>
    </ligand>
</feature>
<feature type="domain" description="FGAR-AT PurM N-terminal-like" evidence="16">
    <location>
        <begin position="705"/>
        <end position="863"/>
    </location>
</feature>
<feature type="active site" evidence="12">
    <location>
        <position position="1364"/>
    </location>
</feature>
<evidence type="ECO:0000256" key="10">
    <source>
        <dbReference type="ARBA" id="ARBA00022962"/>
    </source>
</evidence>
<evidence type="ECO:0000256" key="8">
    <source>
        <dbReference type="ARBA" id="ARBA00022840"/>
    </source>
</evidence>
<dbReference type="InterPro" id="IPR055181">
    <property type="entry name" value="FGAR-AT_PurM_N-like"/>
</dbReference>
<protein>
    <recommendedName>
        <fullName evidence="12">Phosphoribosylformylglycinamidine synthase</fullName>
        <shortName evidence="12">FGAM synthase</shortName>
        <shortName evidence="12">FGAMS</shortName>
        <ecNumber evidence="12">6.3.5.3</ecNumber>
    </recommendedName>
    <alternativeName>
        <fullName evidence="12">Formylglycinamide ribonucleotide amidotransferase</fullName>
        <shortName evidence="12">FGAR amidotransferase</shortName>
        <shortName evidence="12">FGAR-AT</shortName>
    </alternativeName>
</protein>
<dbReference type="CDD" id="cd01740">
    <property type="entry name" value="GATase1_FGAR_AT"/>
    <property type="match status" value="1"/>
</dbReference>
<dbReference type="EC" id="6.3.5.3" evidence="12"/>
<keyword evidence="10 12" id="KW-0315">Glutamine amidotransferase</keyword>
<feature type="binding site" evidence="12">
    <location>
        <position position="735"/>
    </location>
    <ligand>
        <name>ATP</name>
        <dbReference type="ChEBI" id="CHEBI:30616"/>
    </ligand>
</feature>
<dbReference type="GO" id="GO:0005524">
    <property type="term" value="F:ATP binding"/>
    <property type="evidence" value="ECO:0007669"/>
    <property type="project" value="UniProtKB-UniRule"/>
</dbReference>
<evidence type="ECO:0000256" key="7">
    <source>
        <dbReference type="ARBA" id="ARBA00022755"/>
    </source>
</evidence>
<accession>A0A369AN74</accession>
<evidence type="ECO:0000313" key="17">
    <source>
        <dbReference type="EMBL" id="RCX09736.1"/>
    </source>
</evidence>
<evidence type="ECO:0000259" key="14">
    <source>
        <dbReference type="Pfam" id="PF18072"/>
    </source>
</evidence>
<feature type="binding site" evidence="12">
    <location>
        <begin position="368"/>
        <end position="379"/>
    </location>
    <ligand>
        <name>ATP</name>
        <dbReference type="ChEBI" id="CHEBI:30616"/>
    </ligand>
</feature>
<proteinExistence type="inferred from homology"/>
<dbReference type="InterPro" id="IPR036604">
    <property type="entry name" value="PurS-like_sf"/>
</dbReference>
<dbReference type="SUPFAM" id="SSF52317">
    <property type="entry name" value="Class I glutamine amidotransferase-like"/>
    <property type="match status" value="1"/>
</dbReference>
<dbReference type="SUPFAM" id="SSF82697">
    <property type="entry name" value="PurS-like"/>
    <property type="match status" value="1"/>
</dbReference>
<feature type="binding site" evidence="12">
    <location>
        <position position="736"/>
    </location>
    <ligand>
        <name>Mg(2+)</name>
        <dbReference type="ChEBI" id="CHEBI:18420"/>
    </ligand>
</feature>
<dbReference type="Proteomes" id="UP000252174">
    <property type="component" value="Unassembled WGS sequence"/>
</dbReference>
<comment type="caution">
    <text evidence="12">Lacks conserved residue(s) required for the propagation of feature annotation.</text>
</comment>
<dbReference type="FunFam" id="1.10.8.750:FF:000002">
    <property type="entry name" value="Phosphoribosylformylglycinamidine synthase"/>
    <property type="match status" value="1"/>
</dbReference>
<comment type="caution">
    <text evidence="17">The sequence shown here is derived from an EMBL/GenBank/DDBJ whole genome shotgun (WGS) entry which is preliminary data.</text>
</comment>
<sequence>MHAGHAGLAKTLGKIPALPRISPSHGRRQRGIAPHPFDLAATVTLHLTQFAGGNALRPFRAQQLAPALAAIHPKISGIRARFVHLVALDAPPTPELQERLAALLEYGEPYAPAPGSSPELVLVVTPRLGTVSPWASKATDIARNCGLPVHRIERVTEYHLQFDAGWFGKAPEISPALHERIAALLHDRMTESVLASCDAAKALFSPLQPEPLAHVDVLGRGRAALEAANRDWGLALAEDEIDYLLDAFTRLGRNPTDVELMMFAQANSEHCRHKIFNADFTIDGVAQEHSLFAMIRHTHRQAPQHTIVAYSDNAAVMEGGTVEVFEVKSASNPGTSGASSYQKESALRHVLMKVETHNHPTAISPFPGAATGAGGEIRDEGATGRGARPKAGLTGFSVGKLWGGLADQPGGKPEHMASPLQIMTEGPLGGAAFNNEFGRPNLAGYFREYEQRVAEVQRGYHKPIMIAGGLGSIDARLTHKIAFPAGTLLVQLGGPGMRIGMGGGAASSLASGTNAAQLDFDSVQRGNPEIQRRAQEVISACQALGDGNPILAIHDVGAGGLSNAFPELVNDAGRGARFDLRAIPLEESGLAPKEIWCNESQERYVLAIAPASLAAFEQLCARERCPFAVVGVATEPRELIVEDSAAPSGPQHEPVHMPMDVLLGKPPKMQRDVRSVPRRGTPLELTGVPLQQAVIDVLSHPTVASKRFLVTIGDRSVGGLTHRDQMVGPWQVPVADCAVTLADFRGFAGEAMAMGERTPLAALDAPASGRMAVAEAITNLLAAPIELPRVKLSANWMAACGEPGEDADLYATVRAVGLELCPALGISIPVGKDSLSMRTQWQGADGTLRKVTSPVSLIVSAFATLADVRGTLTPQLDRDEADTTLVLIDLGHGQCRMGGSMLAQALGQSGDVVPDLDDPQDLVRLVAAVNQLRTEGKLLAYHDRSDGGLLACVAEMAFAGKVGVALNVDLLITEGDGISDSRADYGDAKNWASQVSARREERTLKALFNEELGVVLQVRTAERDAVMQTLRAHGLSKHSHFIGKTRPAHAPIATGAGELQIWRDTKLVFNATLADLQQVWDSVSWKICRARDNPACADAEHAAAGAAHDGGLHVYLPESFKQKVAENEAQQAQAAINAVAIGGARPRVAILREQGVNSHVEMAWAFDAAGFEACDVHMSDLQAGRVQLADFQGLVACGGFSYGDTLGAGIGWARSISFNAALAAQFRAFFARGDTFGLGVCNGCQMFAELADIIPGAQAWPRFTTNQSERFEARLAQVEVLDSPSLFFAGMAGVRLPIATAHGEGYADFRHRGNASQVLAAMRYVDHLGQPTEAYPFNPNGSPGGLTAVTTPDGRFTALMPHPERVFRNLQFSWTPLPKDDFSPWMQIWRNARRWVG</sequence>
<comment type="pathway">
    <text evidence="1 12">Purine metabolism; IMP biosynthesis via de novo pathway; 5-amino-1-(5-phospho-D-ribosyl)imidazole from N(2)-formyl-N(1)-(5-phospho-D-ribosyl)glycinamide: step 1/2.</text>
</comment>
<evidence type="ECO:0000256" key="9">
    <source>
        <dbReference type="ARBA" id="ARBA00022842"/>
    </source>
</evidence>
<dbReference type="UniPathway" id="UPA00074">
    <property type="reaction ID" value="UER00128"/>
</dbReference>
<dbReference type="SUPFAM" id="SSF109736">
    <property type="entry name" value="FGAM synthase PurL, linker domain"/>
    <property type="match status" value="1"/>
</dbReference>
<dbReference type="GO" id="GO:0006189">
    <property type="term" value="P:'de novo' IMP biosynthetic process"/>
    <property type="evidence" value="ECO:0007669"/>
    <property type="project" value="UniProtKB-UniRule"/>
</dbReference>
<keyword evidence="4 12" id="KW-0436">Ligase</keyword>
<feature type="domain" description="Phosphoribosylformylglycinamidine synthase N-terminal" evidence="15">
    <location>
        <begin position="81"/>
        <end position="204"/>
    </location>
</feature>
<keyword evidence="7 12" id="KW-0658">Purine biosynthesis</keyword>
<feature type="domain" description="PurM-like C-terminal" evidence="13">
    <location>
        <begin position="898"/>
        <end position="1046"/>
    </location>
</feature>
<dbReference type="NCBIfam" id="TIGR01735">
    <property type="entry name" value="FGAM_synt"/>
    <property type="match status" value="1"/>
</dbReference>
<dbReference type="SUPFAM" id="SSF56042">
    <property type="entry name" value="PurM C-terminal domain-like"/>
    <property type="match status" value="2"/>
</dbReference>
<dbReference type="Gene3D" id="1.10.8.750">
    <property type="entry name" value="Phosphoribosylformylglycinamidine synthase, linker domain"/>
    <property type="match status" value="1"/>
</dbReference>
<feature type="domain" description="Phosphoribosylformylglycinamidine synthase linker" evidence="14">
    <location>
        <begin position="225"/>
        <end position="274"/>
    </location>
</feature>
<feature type="domain" description="PurM-like C-terminal" evidence="13">
    <location>
        <begin position="485"/>
        <end position="641"/>
    </location>
</feature>
<dbReference type="Pfam" id="PF02769">
    <property type="entry name" value="AIRS_C"/>
    <property type="match status" value="2"/>
</dbReference>
<dbReference type="Gene3D" id="3.90.650.10">
    <property type="entry name" value="PurM-like C-terminal domain"/>
    <property type="match status" value="2"/>
</dbReference>
<keyword evidence="9 12" id="KW-0460">Magnesium</keyword>
<dbReference type="FunFam" id="3.90.650.10:FF:000024">
    <property type="entry name" value="Phosphoribosylformylglycinamidine synthase"/>
    <property type="match status" value="1"/>
</dbReference>
<dbReference type="FunFam" id="3.30.1330.10:FF:000005">
    <property type="entry name" value="Phosphoribosylformylglycinamidine synthase"/>
    <property type="match status" value="1"/>
</dbReference>
<evidence type="ECO:0000259" key="16">
    <source>
        <dbReference type="Pfam" id="PF22689"/>
    </source>
</evidence>
<dbReference type="PANTHER" id="PTHR10099">
    <property type="entry name" value="PHOSPHORIBOSYLFORMYLGLYCINAMIDINE SYNTHASE"/>
    <property type="match status" value="1"/>
</dbReference>
<dbReference type="GO" id="GO:0005737">
    <property type="term" value="C:cytoplasm"/>
    <property type="evidence" value="ECO:0007669"/>
    <property type="project" value="UniProtKB-SubCell"/>
</dbReference>
<organism evidence="17 18">
    <name type="scientific">Extensimonas vulgaris</name>
    <dbReference type="NCBI Taxonomy" id="1031594"/>
    <lineage>
        <taxon>Bacteria</taxon>
        <taxon>Pseudomonadati</taxon>
        <taxon>Pseudomonadota</taxon>
        <taxon>Betaproteobacteria</taxon>
        <taxon>Burkholderiales</taxon>
        <taxon>Comamonadaceae</taxon>
        <taxon>Extensimonas</taxon>
    </lineage>
</organism>
<dbReference type="EMBL" id="QPJU01000004">
    <property type="protein sequence ID" value="RCX09736.1"/>
    <property type="molecule type" value="Genomic_DNA"/>
</dbReference>
<evidence type="ECO:0000256" key="12">
    <source>
        <dbReference type="HAMAP-Rule" id="MF_00419"/>
    </source>
</evidence>
<dbReference type="InterPro" id="IPR010073">
    <property type="entry name" value="PurL_large"/>
</dbReference>
<evidence type="ECO:0000256" key="2">
    <source>
        <dbReference type="ARBA" id="ARBA00008608"/>
    </source>
</evidence>
<keyword evidence="5 12" id="KW-0479">Metal-binding</keyword>
<evidence type="ECO:0000259" key="15">
    <source>
        <dbReference type="Pfam" id="PF18076"/>
    </source>
</evidence>
<evidence type="ECO:0000256" key="6">
    <source>
        <dbReference type="ARBA" id="ARBA00022741"/>
    </source>
</evidence>
<dbReference type="CDD" id="cd02204">
    <property type="entry name" value="PurL_repeat2"/>
    <property type="match status" value="1"/>
</dbReference>